<dbReference type="GO" id="GO:0005524">
    <property type="term" value="F:ATP binding"/>
    <property type="evidence" value="ECO:0007669"/>
    <property type="project" value="UniProtKB-KW"/>
</dbReference>
<dbReference type="AlphaFoldDB" id="A0A183CHN3"/>
<dbReference type="InterPro" id="IPR027417">
    <property type="entry name" value="P-loop_NTPase"/>
</dbReference>
<dbReference type="PANTHER" id="PTHR23077">
    <property type="entry name" value="AAA-FAMILY ATPASE"/>
    <property type="match status" value="1"/>
</dbReference>
<name>A0A183CHN3_GLOPA</name>
<dbReference type="Pfam" id="PF00004">
    <property type="entry name" value="AAA"/>
    <property type="match status" value="1"/>
</dbReference>
<accession>A0A183CHN3</accession>
<keyword evidence="2" id="KW-0067">ATP-binding</keyword>
<dbReference type="Gene3D" id="3.40.50.300">
    <property type="entry name" value="P-loop containing nucleotide triphosphate hydrolases"/>
    <property type="match status" value="1"/>
</dbReference>
<evidence type="ECO:0000259" key="3">
    <source>
        <dbReference type="SMART" id="SM00382"/>
    </source>
</evidence>
<organism evidence="4 5">
    <name type="scientific">Globodera pallida</name>
    <name type="common">Potato cyst nematode worm</name>
    <name type="synonym">Heterodera pallida</name>
    <dbReference type="NCBI Taxonomy" id="36090"/>
    <lineage>
        <taxon>Eukaryota</taxon>
        <taxon>Metazoa</taxon>
        <taxon>Ecdysozoa</taxon>
        <taxon>Nematoda</taxon>
        <taxon>Chromadorea</taxon>
        <taxon>Rhabditida</taxon>
        <taxon>Tylenchina</taxon>
        <taxon>Tylenchomorpha</taxon>
        <taxon>Tylenchoidea</taxon>
        <taxon>Heteroderidae</taxon>
        <taxon>Heteroderinae</taxon>
        <taxon>Globodera</taxon>
    </lineage>
</organism>
<proteinExistence type="predicted"/>
<protein>
    <submittedName>
        <fullName evidence="5">AAA domain-containing protein</fullName>
    </submittedName>
</protein>
<evidence type="ECO:0000256" key="1">
    <source>
        <dbReference type="ARBA" id="ARBA00022741"/>
    </source>
</evidence>
<reference evidence="5" key="2">
    <citation type="submission" date="2016-06" db="UniProtKB">
        <authorList>
            <consortium name="WormBaseParasite"/>
        </authorList>
    </citation>
    <scope>IDENTIFICATION</scope>
</reference>
<reference evidence="4" key="1">
    <citation type="submission" date="2014-05" db="EMBL/GenBank/DDBJ databases">
        <title>The genome and life-stage specific transcriptomes of Globodera pallida elucidate key aspects of plant parasitism by a cyst nematode.</title>
        <authorList>
            <person name="Cotton J.A."/>
            <person name="Lilley C.J."/>
            <person name="Jones L.M."/>
            <person name="Kikuchi T."/>
            <person name="Reid A.J."/>
            <person name="Thorpe P."/>
            <person name="Tsai I.J."/>
            <person name="Beasley H."/>
            <person name="Blok V."/>
            <person name="Cock P.J.A."/>
            <person name="Van den Akker S.E."/>
            <person name="Holroyd N."/>
            <person name="Hunt M."/>
            <person name="Mantelin S."/>
            <person name="Naghra H."/>
            <person name="Pain A."/>
            <person name="Palomares-Rius J.E."/>
            <person name="Zarowiecki M."/>
            <person name="Berriman M."/>
            <person name="Jones J.T."/>
            <person name="Urwin P.E."/>
        </authorList>
    </citation>
    <scope>NUCLEOTIDE SEQUENCE [LARGE SCALE GENOMIC DNA]</scope>
    <source>
        <strain evidence="4">Lindley</strain>
    </source>
</reference>
<evidence type="ECO:0000313" key="4">
    <source>
        <dbReference type="Proteomes" id="UP000050741"/>
    </source>
</evidence>
<dbReference type="Gene3D" id="1.10.8.60">
    <property type="match status" value="1"/>
</dbReference>
<dbReference type="InterPro" id="IPR003593">
    <property type="entry name" value="AAA+_ATPase"/>
</dbReference>
<dbReference type="WBParaSite" id="GPLIN_001238900">
    <property type="protein sequence ID" value="GPLIN_001238900"/>
    <property type="gene ID" value="GPLIN_001238900"/>
</dbReference>
<feature type="domain" description="AAA+ ATPase" evidence="3">
    <location>
        <begin position="379"/>
        <end position="512"/>
    </location>
</feature>
<evidence type="ECO:0000256" key="2">
    <source>
        <dbReference type="ARBA" id="ARBA00022840"/>
    </source>
</evidence>
<sequence length="608" mass="69234">MSGHKLHRSSSSSSMVAWSSHSPLSRTYSVSDISTYANASDYFKKRWSTAYNPYHYSRKAYHWPHHRHTALFPLYSLHENTRYYYESPFYTRAPTCSPAWDYSSNSNYYTYLLDSVRPVWRCWPYPQKSSYYEYRTMPMAQTLLDHLESVEQQSAVFVDAGTWLRWRMRSRQLYELSFSATNYSSQKINRFTRISFVRPLPIAFQNFEFAIFSPFTAFNLFGISSIGTELVNVVLEKANPIESVQFASTIRIKLIEHCSDSLPYECAVQPEQEMSNFFRKPRLLYDGDLFDMSANPRNILICKSFSLDNLPRLGFEHFKLALKRWETASARREGISEVDMDDIGGLDDAKQLLSEALAELVNEHNSSKIGAEFLNRLRRRTGILLHGPPGCGKTMLAKAVANQAGLSFISVKGPELLSQFVGESERNLREVFARAKRLAPSVLFFDELDSLAPARGGNSDSGGVMDRMVSQFLTELDSCQWSRSKAVFIMGATNRPDLLDRFDKLVPINPATDLSSKQRILGSLCKKIKLADGFSVRNIALKCPETMSGAELAGLITSASMNRLRELIELAELEGKRDSEMAPKAHFALSERHFDMALAEMQNWRPSK</sequence>
<dbReference type="SMART" id="SM00382">
    <property type="entry name" value="AAA"/>
    <property type="match status" value="1"/>
</dbReference>
<keyword evidence="1" id="KW-0547">Nucleotide-binding</keyword>
<dbReference type="PANTHER" id="PTHR23077:SF171">
    <property type="entry name" value="NUCLEAR VALOSIN-CONTAINING PROTEIN-LIKE"/>
    <property type="match status" value="1"/>
</dbReference>
<evidence type="ECO:0000313" key="5">
    <source>
        <dbReference type="WBParaSite" id="GPLIN_001238900"/>
    </source>
</evidence>
<dbReference type="InterPro" id="IPR003959">
    <property type="entry name" value="ATPase_AAA_core"/>
</dbReference>
<dbReference type="Proteomes" id="UP000050741">
    <property type="component" value="Unassembled WGS sequence"/>
</dbReference>
<dbReference type="GO" id="GO:0016887">
    <property type="term" value="F:ATP hydrolysis activity"/>
    <property type="evidence" value="ECO:0007669"/>
    <property type="project" value="InterPro"/>
</dbReference>
<dbReference type="InterPro" id="IPR050168">
    <property type="entry name" value="AAA_ATPase_domain"/>
</dbReference>
<dbReference type="SUPFAM" id="SSF52540">
    <property type="entry name" value="P-loop containing nucleoside triphosphate hydrolases"/>
    <property type="match status" value="1"/>
</dbReference>
<keyword evidence="4" id="KW-1185">Reference proteome</keyword>